<evidence type="ECO:0000256" key="2">
    <source>
        <dbReference type="ARBA" id="ARBA00004429"/>
    </source>
</evidence>
<dbReference type="CDD" id="cd00082">
    <property type="entry name" value="HisKA"/>
    <property type="match status" value="1"/>
</dbReference>
<evidence type="ECO:0000256" key="1">
    <source>
        <dbReference type="ARBA" id="ARBA00000085"/>
    </source>
</evidence>
<name>A0AAF0ALV5_9GAMM</name>
<dbReference type="PRINTS" id="PR00344">
    <property type="entry name" value="BCTRLSENSOR"/>
</dbReference>
<evidence type="ECO:0000256" key="8">
    <source>
        <dbReference type="ARBA" id="ARBA00022692"/>
    </source>
</evidence>
<evidence type="ECO:0000313" key="18">
    <source>
        <dbReference type="EMBL" id="WBE25873.1"/>
    </source>
</evidence>
<keyword evidence="4" id="KW-1003">Cell membrane</keyword>
<feature type="transmembrane region" description="Helical" evidence="15">
    <location>
        <begin position="145"/>
        <end position="167"/>
    </location>
</feature>
<dbReference type="GO" id="GO:0005524">
    <property type="term" value="F:ATP binding"/>
    <property type="evidence" value="ECO:0007669"/>
    <property type="project" value="UniProtKB-KW"/>
</dbReference>
<dbReference type="Pfam" id="PF00512">
    <property type="entry name" value="HisKA"/>
    <property type="match status" value="1"/>
</dbReference>
<dbReference type="SUPFAM" id="SSF47384">
    <property type="entry name" value="Homodimeric domain of signal transducing histidine kinase"/>
    <property type="match status" value="1"/>
</dbReference>
<sequence length="450" mass="49913">MKTSWFYPQSFFARTLWMVLLAVLFSKALTLIYLMLNEDVLVDRQYSHGAALTLRAYWASPESERPIIAKAAGLQLVHEHEVPMGETHWPYSDIFSEQMRAELGADTRVQIRAQTPPSLWVHAPSLGPDWIRVPLYPHPLRGQRVWNLVAWFLGIGLLSTAAAWIFVSQLSAPLKRLVVAARLFGQGRSVRLPVDVDTASEMAEVYRAFNQMTDDIEQAGRERELMLAGVSHDLRTPLTRLRLSLELLDSDQELTADMVRDIEDMDAILDQFLAFIRDGRDEPLEVCDLQELINAVVAPYIQQGHDIRLCLENTPSLLLRRVSMKRMLVNLIENALRYGGGGVEVAACVVQEAGLSSVAISVLDRGEGLDPKDLQRIFNPFIRGDQARGGQGAGLGLAIVQRIAAQHGGSVKLLNRAGGGLEATVCLPIAAPEQPVQVRVAPHNKGKSKR</sequence>
<dbReference type="InterPro" id="IPR004358">
    <property type="entry name" value="Sig_transdc_His_kin-like_C"/>
</dbReference>
<dbReference type="InterPro" id="IPR003660">
    <property type="entry name" value="HAMP_dom"/>
</dbReference>
<dbReference type="InterPro" id="IPR003661">
    <property type="entry name" value="HisK_dim/P_dom"/>
</dbReference>
<dbReference type="Proteomes" id="UP001212189">
    <property type="component" value="Chromosome"/>
</dbReference>
<evidence type="ECO:0000256" key="3">
    <source>
        <dbReference type="ARBA" id="ARBA00012438"/>
    </source>
</evidence>
<comment type="catalytic activity">
    <reaction evidence="1">
        <text>ATP + protein L-histidine = ADP + protein N-phospho-L-histidine.</text>
        <dbReference type="EC" id="2.7.13.3"/>
    </reaction>
</comment>
<dbReference type="Gene3D" id="3.30.565.10">
    <property type="entry name" value="Histidine kinase-like ATPase, C-terminal domain"/>
    <property type="match status" value="1"/>
</dbReference>
<reference evidence="18 19" key="1">
    <citation type="submission" date="2022-12" db="EMBL/GenBank/DDBJ databases">
        <title>Coexistence and Characterization of a Novel Tigecycline Resistance gene tet(X) variant and blaNDM-1 in a Pseudomonas caeni Isolate of Chicken Origin.</title>
        <authorList>
            <person name="Lu X."/>
            <person name="Zhang L."/>
            <person name="Li R."/>
            <person name="Wang Z."/>
        </authorList>
    </citation>
    <scope>NUCLEOTIDE SEQUENCE [LARGE SCALE GENOMIC DNA]</scope>
    <source>
        <strain evidence="18 19">CE14</strain>
    </source>
</reference>
<keyword evidence="5" id="KW-0997">Cell inner membrane</keyword>
<feature type="domain" description="Histidine kinase" evidence="16">
    <location>
        <begin position="229"/>
        <end position="431"/>
    </location>
</feature>
<keyword evidence="13" id="KW-0902">Two-component regulatory system</keyword>
<evidence type="ECO:0000256" key="11">
    <source>
        <dbReference type="ARBA" id="ARBA00022840"/>
    </source>
</evidence>
<dbReference type="KEGG" id="dce:O6P33_03240"/>
<keyword evidence="12 15" id="KW-1133">Transmembrane helix</keyword>
<evidence type="ECO:0000256" key="14">
    <source>
        <dbReference type="ARBA" id="ARBA00023136"/>
    </source>
</evidence>
<keyword evidence="8 15" id="KW-0812">Transmembrane</keyword>
<accession>A0AAF0ALV5</accession>
<evidence type="ECO:0000259" key="17">
    <source>
        <dbReference type="PROSITE" id="PS50885"/>
    </source>
</evidence>
<keyword evidence="7" id="KW-0808">Transferase</keyword>
<keyword evidence="10" id="KW-0418">Kinase</keyword>
<dbReference type="Pfam" id="PF02518">
    <property type="entry name" value="HATPase_c"/>
    <property type="match status" value="1"/>
</dbReference>
<dbReference type="EMBL" id="CP114976">
    <property type="protein sequence ID" value="WBE25873.1"/>
    <property type="molecule type" value="Genomic_DNA"/>
</dbReference>
<evidence type="ECO:0000256" key="10">
    <source>
        <dbReference type="ARBA" id="ARBA00022777"/>
    </source>
</evidence>
<dbReference type="SMART" id="SM00387">
    <property type="entry name" value="HATPase_c"/>
    <property type="match status" value="1"/>
</dbReference>
<keyword evidence="6" id="KW-0597">Phosphoprotein</keyword>
<dbReference type="InterPro" id="IPR003594">
    <property type="entry name" value="HATPase_dom"/>
</dbReference>
<evidence type="ECO:0000256" key="15">
    <source>
        <dbReference type="SAM" id="Phobius"/>
    </source>
</evidence>
<dbReference type="PANTHER" id="PTHR44936:SF5">
    <property type="entry name" value="SENSOR HISTIDINE KINASE ENVZ"/>
    <property type="match status" value="1"/>
</dbReference>
<dbReference type="CDD" id="cd06225">
    <property type="entry name" value="HAMP"/>
    <property type="match status" value="1"/>
</dbReference>
<gene>
    <name evidence="18" type="ORF">O6P33_03240</name>
</gene>
<dbReference type="InterPro" id="IPR036890">
    <property type="entry name" value="HATPase_C_sf"/>
</dbReference>
<dbReference type="GO" id="GO:0000155">
    <property type="term" value="F:phosphorelay sensor kinase activity"/>
    <property type="evidence" value="ECO:0007669"/>
    <property type="project" value="InterPro"/>
</dbReference>
<evidence type="ECO:0000313" key="19">
    <source>
        <dbReference type="Proteomes" id="UP001212189"/>
    </source>
</evidence>
<dbReference type="SUPFAM" id="SSF55874">
    <property type="entry name" value="ATPase domain of HSP90 chaperone/DNA topoisomerase II/histidine kinase"/>
    <property type="match status" value="1"/>
</dbReference>
<proteinExistence type="predicted"/>
<dbReference type="InterPro" id="IPR005467">
    <property type="entry name" value="His_kinase_dom"/>
</dbReference>
<evidence type="ECO:0000256" key="9">
    <source>
        <dbReference type="ARBA" id="ARBA00022741"/>
    </source>
</evidence>
<dbReference type="InterPro" id="IPR050980">
    <property type="entry name" value="2C_sensor_his_kinase"/>
</dbReference>
<evidence type="ECO:0000256" key="13">
    <source>
        <dbReference type="ARBA" id="ARBA00023012"/>
    </source>
</evidence>
<evidence type="ECO:0000256" key="12">
    <source>
        <dbReference type="ARBA" id="ARBA00022989"/>
    </source>
</evidence>
<keyword evidence="14 15" id="KW-0472">Membrane</keyword>
<organism evidence="18 19">
    <name type="scientific">Denitrificimonas caeni</name>
    <dbReference type="NCBI Taxonomy" id="521720"/>
    <lineage>
        <taxon>Bacteria</taxon>
        <taxon>Pseudomonadati</taxon>
        <taxon>Pseudomonadota</taxon>
        <taxon>Gammaproteobacteria</taxon>
        <taxon>Pseudomonadales</taxon>
        <taxon>Pseudomonadaceae</taxon>
        <taxon>Denitrificimonas</taxon>
    </lineage>
</organism>
<dbReference type="InterPro" id="IPR036097">
    <property type="entry name" value="HisK_dim/P_sf"/>
</dbReference>
<dbReference type="PROSITE" id="PS50109">
    <property type="entry name" value="HIS_KIN"/>
    <property type="match status" value="1"/>
</dbReference>
<dbReference type="PROSITE" id="PS50885">
    <property type="entry name" value="HAMP"/>
    <property type="match status" value="1"/>
</dbReference>
<evidence type="ECO:0000256" key="6">
    <source>
        <dbReference type="ARBA" id="ARBA00022553"/>
    </source>
</evidence>
<evidence type="ECO:0000256" key="4">
    <source>
        <dbReference type="ARBA" id="ARBA00022475"/>
    </source>
</evidence>
<feature type="transmembrane region" description="Helical" evidence="15">
    <location>
        <begin position="15"/>
        <end position="36"/>
    </location>
</feature>
<dbReference type="Pfam" id="PF00672">
    <property type="entry name" value="HAMP"/>
    <property type="match status" value="1"/>
</dbReference>
<evidence type="ECO:0000256" key="7">
    <source>
        <dbReference type="ARBA" id="ARBA00022679"/>
    </source>
</evidence>
<dbReference type="PANTHER" id="PTHR44936">
    <property type="entry name" value="SENSOR PROTEIN CREC"/>
    <property type="match status" value="1"/>
</dbReference>
<keyword evidence="19" id="KW-1185">Reference proteome</keyword>
<dbReference type="RefSeq" id="WP_269818816.1">
    <property type="nucleotide sequence ID" value="NZ_CP114976.1"/>
</dbReference>
<keyword evidence="9" id="KW-0547">Nucleotide-binding</keyword>
<protein>
    <recommendedName>
        <fullName evidence="3">histidine kinase</fullName>
        <ecNumber evidence="3">2.7.13.3</ecNumber>
    </recommendedName>
</protein>
<keyword evidence="11 18" id="KW-0067">ATP-binding</keyword>
<dbReference type="GO" id="GO:0005886">
    <property type="term" value="C:plasma membrane"/>
    <property type="evidence" value="ECO:0007669"/>
    <property type="project" value="UniProtKB-SubCell"/>
</dbReference>
<evidence type="ECO:0000259" key="16">
    <source>
        <dbReference type="PROSITE" id="PS50109"/>
    </source>
</evidence>
<dbReference type="SMART" id="SM00388">
    <property type="entry name" value="HisKA"/>
    <property type="match status" value="1"/>
</dbReference>
<dbReference type="SMART" id="SM00304">
    <property type="entry name" value="HAMP"/>
    <property type="match status" value="1"/>
</dbReference>
<dbReference type="Gene3D" id="1.10.287.130">
    <property type="match status" value="1"/>
</dbReference>
<comment type="subcellular location">
    <subcellularLocation>
        <location evidence="2">Cell inner membrane</location>
        <topology evidence="2">Multi-pass membrane protein</topology>
    </subcellularLocation>
</comment>
<dbReference type="AlphaFoldDB" id="A0AAF0ALV5"/>
<dbReference type="EC" id="2.7.13.3" evidence="3"/>
<feature type="domain" description="HAMP" evidence="17">
    <location>
        <begin position="168"/>
        <end position="221"/>
    </location>
</feature>
<evidence type="ECO:0000256" key="5">
    <source>
        <dbReference type="ARBA" id="ARBA00022519"/>
    </source>
</evidence>